<accession>A0A0D6EJD0</accession>
<keyword evidence="7 11" id="KW-0653">Protein transport</keyword>
<evidence type="ECO:0000256" key="7">
    <source>
        <dbReference type="ARBA" id="ARBA00022927"/>
    </source>
</evidence>
<organism evidence="13 14">
    <name type="scientific">Sporidiobolus salmonicolor</name>
    <name type="common">Yeast-like fungus</name>
    <name type="synonym">Sporobolomyces salmonicolor</name>
    <dbReference type="NCBI Taxonomy" id="5005"/>
    <lineage>
        <taxon>Eukaryota</taxon>
        <taxon>Fungi</taxon>
        <taxon>Dikarya</taxon>
        <taxon>Basidiomycota</taxon>
        <taxon>Pucciniomycotina</taxon>
        <taxon>Microbotryomycetes</taxon>
        <taxon>Sporidiobolales</taxon>
        <taxon>Sporidiobolaceae</taxon>
        <taxon>Sporobolomyces</taxon>
    </lineage>
</organism>
<feature type="domain" description="Tim10-like" evidence="12">
    <location>
        <begin position="17"/>
        <end position="54"/>
    </location>
</feature>
<dbReference type="Proteomes" id="UP000243876">
    <property type="component" value="Unassembled WGS sequence"/>
</dbReference>
<comment type="function">
    <text evidence="11">Mitochondrial intermembrane chaperone that participates in the import and insertion of some multi-pass transmembrane proteins into the mitochondrial inner membrane. Also required for the transfer of beta-barrel precursors from the TOM complex to the sorting and assembly machinery (SAM complex) of the outer membrane. Acts as a chaperone-like protein that protects the hydrophobic precursors from aggregation and guide them through the mitochondrial intermembrane space.</text>
</comment>
<comment type="similarity">
    <text evidence="2 11">Belongs to the small Tim family.</text>
</comment>
<evidence type="ECO:0000256" key="2">
    <source>
        <dbReference type="ARBA" id="ARBA00006720"/>
    </source>
</evidence>
<evidence type="ECO:0000256" key="5">
    <source>
        <dbReference type="ARBA" id="ARBA00022792"/>
    </source>
</evidence>
<keyword evidence="3 11" id="KW-0813">Transport</keyword>
<sequence>MDASGMNPATAAAFEGMMQQKQMKDFMQLYQNLVERCFTSCCNDFTSKALSSKEVRRRLPCIPILSPLVPARRAVEARIEDPGRSASRRRLSTAQEYCVNTCADKFLKHSERVGLRMAKAQQQRQ</sequence>
<dbReference type="PANTHER" id="PTHR13172">
    <property type="entry name" value="MITOCHONDRIAL IMPORT INNER MEMBRANE TRANSLOCASE SUBUNIT TIM9B"/>
    <property type="match status" value="1"/>
</dbReference>
<comment type="subunit">
    <text evidence="11">Heterohexamer.</text>
</comment>
<dbReference type="AlphaFoldDB" id="A0A0D6EJD0"/>
<dbReference type="InterPro" id="IPR004217">
    <property type="entry name" value="Tim10-like"/>
</dbReference>
<keyword evidence="6" id="KW-0862">Zinc</keyword>
<feature type="domain" description="Tim10-like" evidence="12">
    <location>
        <begin position="88"/>
        <end position="118"/>
    </location>
</feature>
<evidence type="ECO:0000256" key="6">
    <source>
        <dbReference type="ARBA" id="ARBA00022833"/>
    </source>
</evidence>
<proteinExistence type="inferred from homology"/>
<dbReference type="Gene3D" id="1.10.287.810">
    <property type="entry name" value="Mitochondrial import inner membrane translocase subunit tim13 like domains"/>
    <property type="match status" value="2"/>
</dbReference>
<keyword evidence="8 11" id="KW-0811">Translocation</keyword>
<keyword evidence="9 11" id="KW-0496">Mitochondrion</keyword>
<evidence type="ECO:0000256" key="4">
    <source>
        <dbReference type="ARBA" id="ARBA00022723"/>
    </source>
</evidence>
<evidence type="ECO:0000256" key="11">
    <source>
        <dbReference type="RuleBase" id="RU367043"/>
    </source>
</evidence>
<reference evidence="14" key="1">
    <citation type="submission" date="2015-02" db="EMBL/GenBank/DDBJ databases">
        <authorList>
            <person name="Gon?alves P."/>
        </authorList>
    </citation>
    <scope>NUCLEOTIDE SEQUENCE [LARGE SCALE GENOMIC DNA]</scope>
</reference>
<evidence type="ECO:0000313" key="13">
    <source>
        <dbReference type="EMBL" id="CEQ40026.1"/>
    </source>
</evidence>
<keyword evidence="11" id="KW-0143">Chaperone</keyword>
<dbReference type="InterPro" id="IPR050673">
    <property type="entry name" value="Mito_inner_translocase_sub"/>
</dbReference>
<dbReference type="SUPFAM" id="SSF144122">
    <property type="entry name" value="Tim10-like"/>
    <property type="match status" value="2"/>
</dbReference>
<name>A0A0D6EJD0_SPOSA</name>
<keyword evidence="14" id="KW-1185">Reference proteome</keyword>
<comment type="domain">
    <text evidence="11">The twin CX3C motif contains 4 conserved Cys residues that form 2 disulfide bonds in the mitochondrial intermembrane space.</text>
</comment>
<gene>
    <name evidence="13" type="primary">SPOSA6832_01605</name>
</gene>
<evidence type="ECO:0000313" key="14">
    <source>
        <dbReference type="Proteomes" id="UP000243876"/>
    </source>
</evidence>
<dbReference type="GO" id="GO:0046872">
    <property type="term" value="F:metal ion binding"/>
    <property type="evidence" value="ECO:0007669"/>
    <property type="project" value="UniProtKB-KW"/>
</dbReference>
<evidence type="ECO:0000259" key="12">
    <source>
        <dbReference type="Pfam" id="PF02953"/>
    </source>
</evidence>
<dbReference type="GO" id="GO:0015031">
    <property type="term" value="P:protein transport"/>
    <property type="evidence" value="ECO:0007669"/>
    <property type="project" value="UniProtKB-KW"/>
</dbReference>
<evidence type="ECO:0000256" key="3">
    <source>
        <dbReference type="ARBA" id="ARBA00022448"/>
    </source>
</evidence>
<protein>
    <recommendedName>
        <fullName evidence="11">Mitochondrial import inner membrane translocase subunit</fullName>
    </recommendedName>
</protein>
<dbReference type="OrthoDB" id="1551503at2759"/>
<keyword evidence="5 11" id="KW-0472">Membrane</keyword>
<keyword evidence="4" id="KW-0479">Metal-binding</keyword>
<dbReference type="EMBL" id="CENE01000005">
    <property type="protein sequence ID" value="CEQ40026.1"/>
    <property type="molecule type" value="Genomic_DNA"/>
</dbReference>
<evidence type="ECO:0000256" key="10">
    <source>
        <dbReference type="ARBA" id="ARBA00023157"/>
    </source>
</evidence>
<evidence type="ECO:0000256" key="1">
    <source>
        <dbReference type="ARBA" id="ARBA00004137"/>
    </source>
</evidence>
<evidence type="ECO:0000256" key="8">
    <source>
        <dbReference type="ARBA" id="ARBA00023010"/>
    </source>
</evidence>
<keyword evidence="10 11" id="KW-1015">Disulfide bond</keyword>
<evidence type="ECO:0000256" key="9">
    <source>
        <dbReference type="ARBA" id="ARBA00023128"/>
    </source>
</evidence>
<dbReference type="GO" id="GO:0005743">
    <property type="term" value="C:mitochondrial inner membrane"/>
    <property type="evidence" value="ECO:0007669"/>
    <property type="project" value="UniProtKB-SubCell"/>
</dbReference>
<dbReference type="Pfam" id="PF02953">
    <property type="entry name" value="zf-Tim10_DDP"/>
    <property type="match status" value="2"/>
</dbReference>
<comment type="subcellular location">
    <subcellularLocation>
        <location evidence="1 11">Mitochondrion inner membrane</location>
        <topology evidence="1 11">Peripheral membrane protein</topology>
        <orientation evidence="1 11">Intermembrane side</orientation>
    </subcellularLocation>
</comment>
<dbReference type="InterPro" id="IPR035427">
    <property type="entry name" value="Tim10-like_dom_sf"/>
</dbReference>
<keyword evidence="5 11" id="KW-0999">Mitochondrion inner membrane</keyword>